<protein>
    <submittedName>
        <fullName evidence="1">Uncharacterized protein</fullName>
    </submittedName>
</protein>
<comment type="caution">
    <text evidence="1">The sequence shown here is derived from an EMBL/GenBank/DDBJ whole genome shotgun (WGS) entry which is preliminary data.</text>
</comment>
<dbReference type="EMBL" id="JAWXYG010000007">
    <property type="protein sequence ID" value="KAK4268095.1"/>
    <property type="molecule type" value="Genomic_DNA"/>
</dbReference>
<reference evidence="1" key="1">
    <citation type="submission" date="2023-10" db="EMBL/GenBank/DDBJ databases">
        <title>Chromosome-level genome of the transformable northern wattle, Acacia crassicarpa.</title>
        <authorList>
            <person name="Massaro I."/>
            <person name="Sinha N.R."/>
            <person name="Poethig S."/>
            <person name="Leichty A.R."/>
        </authorList>
    </citation>
    <scope>NUCLEOTIDE SEQUENCE</scope>
    <source>
        <strain evidence="1">Acra3RX</strain>
        <tissue evidence="1">Leaf</tissue>
    </source>
</reference>
<proteinExistence type="predicted"/>
<evidence type="ECO:0000313" key="2">
    <source>
        <dbReference type="Proteomes" id="UP001293593"/>
    </source>
</evidence>
<keyword evidence="2" id="KW-1185">Reference proteome</keyword>
<evidence type="ECO:0000313" key="1">
    <source>
        <dbReference type="EMBL" id="KAK4268095.1"/>
    </source>
</evidence>
<name>A0AAE1JCZ3_9FABA</name>
<accession>A0AAE1JCZ3</accession>
<organism evidence="1 2">
    <name type="scientific">Acacia crassicarpa</name>
    <name type="common">northern wattle</name>
    <dbReference type="NCBI Taxonomy" id="499986"/>
    <lineage>
        <taxon>Eukaryota</taxon>
        <taxon>Viridiplantae</taxon>
        <taxon>Streptophyta</taxon>
        <taxon>Embryophyta</taxon>
        <taxon>Tracheophyta</taxon>
        <taxon>Spermatophyta</taxon>
        <taxon>Magnoliopsida</taxon>
        <taxon>eudicotyledons</taxon>
        <taxon>Gunneridae</taxon>
        <taxon>Pentapetalae</taxon>
        <taxon>rosids</taxon>
        <taxon>fabids</taxon>
        <taxon>Fabales</taxon>
        <taxon>Fabaceae</taxon>
        <taxon>Caesalpinioideae</taxon>
        <taxon>mimosoid clade</taxon>
        <taxon>Acacieae</taxon>
        <taxon>Acacia</taxon>
    </lineage>
</organism>
<dbReference type="Proteomes" id="UP001293593">
    <property type="component" value="Unassembled WGS sequence"/>
</dbReference>
<gene>
    <name evidence="1" type="ORF">QN277_024798</name>
</gene>
<dbReference type="AlphaFoldDB" id="A0AAE1JCZ3"/>
<sequence>MKKRELSWEFKQQLQKSICEFEEKLKTPQTCDELSREFEQNVKESNAEFEEKLKKDRADLECIIQYMKSEAEALIKEIDRQDPIVKKWWRKLQKRGKRHKELAQVMQVIQQQAEEELMRKVMQHQAEQELMRKAMQQRAELELRKLNLPPNSSHNYYYWPSYFSSFASM</sequence>